<protein>
    <recommendedName>
        <fullName evidence="7">C3H1-type domain-containing protein</fullName>
    </recommendedName>
</protein>
<evidence type="ECO:0000313" key="8">
    <source>
        <dbReference type="EMBL" id="GJN16933.1"/>
    </source>
</evidence>
<evidence type="ECO:0000256" key="5">
    <source>
        <dbReference type="PROSITE-ProRule" id="PRU00723"/>
    </source>
</evidence>
<evidence type="ECO:0000256" key="4">
    <source>
        <dbReference type="ARBA" id="ARBA00023125"/>
    </source>
</evidence>
<dbReference type="PANTHER" id="PTHR12506">
    <property type="entry name" value="PROTEIN PHOSPHATASE RELATED"/>
    <property type="match status" value="1"/>
</dbReference>
<feature type="compositionally biased region" description="Low complexity" evidence="6">
    <location>
        <begin position="28"/>
        <end position="42"/>
    </location>
</feature>
<dbReference type="GO" id="GO:0003729">
    <property type="term" value="F:mRNA binding"/>
    <property type="evidence" value="ECO:0007669"/>
    <property type="project" value="TreeGrafter"/>
</dbReference>
<dbReference type="InterPro" id="IPR050974">
    <property type="entry name" value="Plant_ZF_CCCH"/>
</dbReference>
<dbReference type="SMART" id="SM00356">
    <property type="entry name" value="ZnF_C3H1"/>
    <property type="match status" value="2"/>
</dbReference>
<comment type="caution">
    <text evidence="8">The sequence shown here is derived from an EMBL/GenBank/DDBJ whole genome shotgun (WGS) entry which is preliminary data.</text>
</comment>
<keyword evidence="2 5" id="KW-0863">Zinc-finger</keyword>
<dbReference type="Proteomes" id="UP001054889">
    <property type="component" value="Unassembled WGS sequence"/>
</dbReference>
<evidence type="ECO:0000313" key="9">
    <source>
        <dbReference type="Proteomes" id="UP001054889"/>
    </source>
</evidence>
<dbReference type="EMBL" id="BQKI01000073">
    <property type="protein sequence ID" value="GJN16933.1"/>
    <property type="molecule type" value="Genomic_DNA"/>
</dbReference>
<gene>
    <name evidence="8" type="primary">gb03962</name>
    <name evidence="8" type="ORF">PR202_gb03962</name>
</gene>
<proteinExistence type="predicted"/>
<keyword evidence="9" id="KW-1185">Reference proteome</keyword>
<dbReference type="Gene3D" id="4.10.1000.10">
    <property type="entry name" value="Zinc finger, CCCH-type"/>
    <property type="match status" value="1"/>
</dbReference>
<organism evidence="8 9">
    <name type="scientific">Eleusine coracana subsp. coracana</name>
    <dbReference type="NCBI Taxonomy" id="191504"/>
    <lineage>
        <taxon>Eukaryota</taxon>
        <taxon>Viridiplantae</taxon>
        <taxon>Streptophyta</taxon>
        <taxon>Embryophyta</taxon>
        <taxon>Tracheophyta</taxon>
        <taxon>Spermatophyta</taxon>
        <taxon>Magnoliopsida</taxon>
        <taxon>Liliopsida</taxon>
        <taxon>Poales</taxon>
        <taxon>Poaceae</taxon>
        <taxon>PACMAD clade</taxon>
        <taxon>Chloridoideae</taxon>
        <taxon>Cynodonteae</taxon>
        <taxon>Eleusininae</taxon>
        <taxon>Eleusine</taxon>
    </lineage>
</organism>
<evidence type="ECO:0000256" key="3">
    <source>
        <dbReference type="ARBA" id="ARBA00022833"/>
    </source>
</evidence>
<feature type="compositionally biased region" description="Pro residues" evidence="6">
    <location>
        <begin position="43"/>
        <end position="62"/>
    </location>
</feature>
<sequence>MAAAPSPPRSRDGRRRHSSPMEDAGRVSAPAAVTVTASAAPRLPHPLPPPPPPPTRPHPTPPRSMKAIASARMKGEYPERVGQPECQNTELLLRSMSAPSFMHVGPVLKLRTAVSIFLQYYLKTGTCKFGPTCKFHHPREKAGIAGRVQLNTLGYPLRPRENVFPERPDQPECQYYMKTGDCKFGAVCKFHHPRVRTMPAPDCVLSPMGLPLRPVRVGRICIDDLLSSLSPQAYAKTENDLLQILELAILILWPHKP</sequence>
<evidence type="ECO:0000256" key="2">
    <source>
        <dbReference type="ARBA" id="ARBA00022771"/>
    </source>
</evidence>
<dbReference type="AlphaFoldDB" id="A0AAV5E0V7"/>
<accession>A0AAV5E0V7</accession>
<reference evidence="8" key="2">
    <citation type="submission" date="2021-12" db="EMBL/GenBank/DDBJ databases">
        <title>Resequencing data analysis of finger millet.</title>
        <authorList>
            <person name="Hatakeyama M."/>
            <person name="Aluri S."/>
            <person name="Balachadran M.T."/>
            <person name="Sivarajan S.R."/>
            <person name="Poveda L."/>
            <person name="Shimizu-Inatsugi R."/>
            <person name="Schlapbach R."/>
            <person name="Sreeman S.M."/>
            <person name="Shimizu K.K."/>
        </authorList>
    </citation>
    <scope>NUCLEOTIDE SEQUENCE</scope>
</reference>
<evidence type="ECO:0000259" key="7">
    <source>
        <dbReference type="PROSITE" id="PS50103"/>
    </source>
</evidence>
<dbReference type="InterPro" id="IPR036855">
    <property type="entry name" value="Znf_CCCH_sf"/>
</dbReference>
<dbReference type="PROSITE" id="PS50103">
    <property type="entry name" value="ZF_C3H1"/>
    <property type="match status" value="2"/>
</dbReference>
<feature type="zinc finger region" description="C3H1-type" evidence="5">
    <location>
        <begin position="119"/>
        <end position="140"/>
    </location>
</feature>
<name>A0AAV5E0V7_ELECO</name>
<dbReference type="SUPFAM" id="SSF90229">
    <property type="entry name" value="CCCH zinc finger"/>
    <property type="match status" value="2"/>
</dbReference>
<keyword evidence="3 5" id="KW-0862">Zinc</keyword>
<reference evidence="8" key="1">
    <citation type="journal article" date="2018" name="DNA Res.">
        <title>Multiple hybrid de novo genome assembly of finger millet, an orphan allotetraploid crop.</title>
        <authorList>
            <person name="Hatakeyama M."/>
            <person name="Aluri S."/>
            <person name="Balachadran M.T."/>
            <person name="Sivarajan S.R."/>
            <person name="Patrignani A."/>
            <person name="Gruter S."/>
            <person name="Poveda L."/>
            <person name="Shimizu-Inatsugi R."/>
            <person name="Baeten J."/>
            <person name="Francoijs K.J."/>
            <person name="Nataraja K.N."/>
            <person name="Reddy Y.A.N."/>
            <person name="Phadnis S."/>
            <person name="Ravikumar R.L."/>
            <person name="Schlapbach R."/>
            <person name="Sreeman S.M."/>
            <person name="Shimizu K.K."/>
        </authorList>
    </citation>
    <scope>NUCLEOTIDE SEQUENCE</scope>
</reference>
<dbReference type="GO" id="GO:0003677">
    <property type="term" value="F:DNA binding"/>
    <property type="evidence" value="ECO:0007669"/>
    <property type="project" value="UniProtKB-KW"/>
</dbReference>
<dbReference type="PANTHER" id="PTHR12506:SF46">
    <property type="entry name" value="ZINC FINGER CCCH DOMAIN-CONTAINING PROTEIN 12"/>
    <property type="match status" value="1"/>
</dbReference>
<feature type="zinc finger region" description="C3H1-type" evidence="5">
    <location>
        <begin position="167"/>
        <end position="195"/>
    </location>
</feature>
<feature type="domain" description="C3H1-type" evidence="7">
    <location>
        <begin position="119"/>
        <end position="140"/>
    </location>
</feature>
<feature type="region of interest" description="Disordered" evidence="6">
    <location>
        <begin position="1"/>
        <end position="68"/>
    </location>
</feature>
<evidence type="ECO:0000256" key="1">
    <source>
        <dbReference type="ARBA" id="ARBA00022723"/>
    </source>
</evidence>
<dbReference type="Pfam" id="PF00642">
    <property type="entry name" value="zf-CCCH"/>
    <property type="match status" value="2"/>
</dbReference>
<dbReference type="GO" id="GO:0008270">
    <property type="term" value="F:zinc ion binding"/>
    <property type="evidence" value="ECO:0007669"/>
    <property type="project" value="UniProtKB-KW"/>
</dbReference>
<feature type="domain" description="C3H1-type" evidence="7">
    <location>
        <begin position="167"/>
        <end position="195"/>
    </location>
</feature>
<keyword evidence="4" id="KW-0238">DNA-binding</keyword>
<keyword evidence="1 5" id="KW-0479">Metal-binding</keyword>
<dbReference type="InterPro" id="IPR000571">
    <property type="entry name" value="Znf_CCCH"/>
</dbReference>
<evidence type="ECO:0000256" key="6">
    <source>
        <dbReference type="SAM" id="MobiDB-lite"/>
    </source>
</evidence>